<sequence>MALIEICLTNSTLYVSTQGQAVIEKVTRPYLGKSASISQSILKLNAPETRVVSYEADNGSAIGIHCLGHVFLPKRTCSSLTIYIRERTLKFHRRDEHALTTTKTLTTGTSNSTRATYSEEGGSLFFRSNQRKKWTKRWKCHV</sequence>
<dbReference type="STRING" id="3847.K7LR53"/>
<dbReference type="AlphaFoldDB" id="K7LR53"/>
<reference evidence="2" key="2">
    <citation type="submission" date="2018-02" db="UniProtKB">
        <authorList>
            <consortium name="EnsemblPlants"/>
        </authorList>
    </citation>
    <scope>IDENTIFICATION</scope>
    <source>
        <strain evidence="2">Williams 82</strain>
    </source>
</reference>
<reference evidence="1 2" key="1">
    <citation type="journal article" date="2010" name="Nature">
        <title>Genome sequence of the palaeopolyploid soybean.</title>
        <authorList>
            <person name="Schmutz J."/>
            <person name="Cannon S.B."/>
            <person name="Schlueter J."/>
            <person name="Ma J."/>
            <person name="Mitros T."/>
            <person name="Nelson W."/>
            <person name="Hyten D.L."/>
            <person name="Song Q."/>
            <person name="Thelen J.J."/>
            <person name="Cheng J."/>
            <person name="Xu D."/>
            <person name="Hellsten U."/>
            <person name="May G.D."/>
            <person name="Yu Y."/>
            <person name="Sakurai T."/>
            <person name="Umezawa T."/>
            <person name="Bhattacharyya M.K."/>
            <person name="Sandhu D."/>
            <person name="Valliyodan B."/>
            <person name="Lindquist E."/>
            <person name="Peto M."/>
            <person name="Grant D."/>
            <person name="Shu S."/>
            <person name="Goodstein D."/>
            <person name="Barry K."/>
            <person name="Futrell-Griggs M."/>
            <person name="Abernathy B."/>
            <person name="Du J."/>
            <person name="Tian Z."/>
            <person name="Zhu L."/>
            <person name="Gill N."/>
            <person name="Joshi T."/>
            <person name="Libault M."/>
            <person name="Sethuraman A."/>
            <person name="Zhang X.-C."/>
            <person name="Shinozaki K."/>
            <person name="Nguyen H.T."/>
            <person name="Wing R.A."/>
            <person name="Cregan P."/>
            <person name="Specht J."/>
            <person name="Grimwood J."/>
            <person name="Rokhsar D."/>
            <person name="Stacey G."/>
            <person name="Shoemaker R.C."/>
            <person name="Jackson S.A."/>
        </authorList>
    </citation>
    <scope>NUCLEOTIDE SEQUENCE [LARGE SCALE GENOMIC DNA]</scope>
    <source>
        <strain evidence="2">cv. Williams 82</strain>
        <tissue evidence="1">Callus</tissue>
    </source>
</reference>
<gene>
    <name evidence="1" type="ORF">GLYMA_11G197600</name>
</gene>
<dbReference type="EnsemblPlants" id="KRH30642">
    <property type="protein sequence ID" value="KRH30642"/>
    <property type="gene ID" value="GLYMA_11G197600"/>
</dbReference>
<dbReference type="InParanoid" id="K7LR53"/>
<accession>K7LR53</accession>
<proteinExistence type="predicted"/>
<dbReference type="Proteomes" id="UP000008827">
    <property type="component" value="Chromosome 11"/>
</dbReference>
<dbReference type="OrthoDB" id="9981115at2759"/>
<reference evidence="1" key="3">
    <citation type="submission" date="2018-07" db="EMBL/GenBank/DDBJ databases">
        <title>WGS assembly of Glycine max.</title>
        <authorList>
            <person name="Schmutz J."/>
            <person name="Cannon S."/>
            <person name="Schlueter J."/>
            <person name="Ma J."/>
            <person name="Mitros T."/>
            <person name="Nelson W."/>
            <person name="Hyten D."/>
            <person name="Song Q."/>
            <person name="Thelen J."/>
            <person name="Cheng J."/>
            <person name="Xu D."/>
            <person name="Hellsten U."/>
            <person name="May G."/>
            <person name="Yu Y."/>
            <person name="Sakurai T."/>
            <person name="Umezawa T."/>
            <person name="Bhattacharyya M."/>
            <person name="Sandhu D."/>
            <person name="Valliyodan B."/>
            <person name="Lindquist E."/>
            <person name="Peto M."/>
            <person name="Grant D."/>
            <person name="Shu S."/>
            <person name="Goodstein D."/>
            <person name="Barry K."/>
            <person name="Futrell-Griggs M."/>
            <person name="Abernathy B."/>
            <person name="Du J."/>
            <person name="Tian Z."/>
            <person name="Zhu L."/>
            <person name="Gill N."/>
            <person name="Joshi T."/>
            <person name="Libault M."/>
            <person name="Sethuraman A."/>
            <person name="Zhang X."/>
            <person name="Shinozaki K."/>
            <person name="Nguyen H."/>
            <person name="Wing R."/>
            <person name="Cregan P."/>
            <person name="Specht J."/>
            <person name="Grimwood J."/>
            <person name="Rokhsar D."/>
            <person name="Stacey G."/>
            <person name="Shoemaker R."/>
            <person name="Jackson S."/>
        </authorList>
    </citation>
    <scope>NUCLEOTIDE SEQUENCE</scope>
    <source>
        <tissue evidence="1">Callus</tissue>
    </source>
</reference>
<evidence type="ECO:0000313" key="1">
    <source>
        <dbReference type="EMBL" id="KRH30642.1"/>
    </source>
</evidence>
<organism evidence="2">
    <name type="scientific">Glycine max</name>
    <name type="common">Soybean</name>
    <name type="synonym">Glycine hispida</name>
    <dbReference type="NCBI Taxonomy" id="3847"/>
    <lineage>
        <taxon>Eukaryota</taxon>
        <taxon>Viridiplantae</taxon>
        <taxon>Streptophyta</taxon>
        <taxon>Embryophyta</taxon>
        <taxon>Tracheophyta</taxon>
        <taxon>Spermatophyta</taxon>
        <taxon>Magnoliopsida</taxon>
        <taxon>eudicotyledons</taxon>
        <taxon>Gunneridae</taxon>
        <taxon>Pentapetalae</taxon>
        <taxon>rosids</taxon>
        <taxon>fabids</taxon>
        <taxon>Fabales</taxon>
        <taxon>Fabaceae</taxon>
        <taxon>Papilionoideae</taxon>
        <taxon>50 kb inversion clade</taxon>
        <taxon>NPAAA clade</taxon>
        <taxon>indigoferoid/millettioid clade</taxon>
        <taxon>Phaseoleae</taxon>
        <taxon>Glycine</taxon>
        <taxon>Glycine subgen. Soja</taxon>
    </lineage>
</organism>
<keyword evidence="3" id="KW-1185">Reference proteome</keyword>
<dbReference type="EMBL" id="CM000844">
    <property type="protein sequence ID" value="KRH30642.1"/>
    <property type="molecule type" value="Genomic_DNA"/>
</dbReference>
<dbReference type="HOGENOM" id="CLU_1819310_0_0_1"/>
<protein>
    <submittedName>
        <fullName evidence="1 2">Uncharacterized protein</fullName>
    </submittedName>
</protein>
<evidence type="ECO:0000313" key="3">
    <source>
        <dbReference type="Proteomes" id="UP000008827"/>
    </source>
</evidence>
<name>K7LR53_SOYBN</name>
<dbReference type="Gramene" id="KRH30642">
    <property type="protein sequence ID" value="KRH30642"/>
    <property type="gene ID" value="GLYMA_11G197600"/>
</dbReference>
<evidence type="ECO:0000313" key="2">
    <source>
        <dbReference type="EnsemblPlants" id="KRH30642"/>
    </source>
</evidence>
<dbReference type="PaxDb" id="3847-GLYMA11G31198.1"/>